<sequence length="220" mass="24886">MDEFDKIDLRTSQNNSWSFQGSSQNTLIRDVFSRDVQRDMGQPYTRSRYYHLYINGQYWGLYQTQERADADFAESYLGGDKEEYDVVKNDSSGSRALHATDGTTDAYRRLYDAAVAGFASDAAYFAVQGLRPDGTPDPAGERLLDPENLMDYMICTYYTGDPDAPVSCWAHFSNNVFAIYNRVRPQGFTWYRHDAEHSLGANGGVNEGRLLTDPTDRSIG</sequence>
<dbReference type="EMBL" id="BARS01018930">
    <property type="protein sequence ID" value="GAF86320.1"/>
    <property type="molecule type" value="Genomic_DNA"/>
</dbReference>
<organism evidence="1">
    <name type="scientific">marine sediment metagenome</name>
    <dbReference type="NCBI Taxonomy" id="412755"/>
    <lineage>
        <taxon>unclassified sequences</taxon>
        <taxon>metagenomes</taxon>
        <taxon>ecological metagenomes</taxon>
    </lineage>
</organism>
<dbReference type="Pfam" id="PF08757">
    <property type="entry name" value="CotH"/>
    <property type="match status" value="1"/>
</dbReference>
<accession>X0UCX4</accession>
<evidence type="ECO:0000313" key="1">
    <source>
        <dbReference type="EMBL" id="GAF86320.1"/>
    </source>
</evidence>
<feature type="non-terminal residue" evidence="1">
    <location>
        <position position="220"/>
    </location>
</feature>
<reference evidence="1" key="1">
    <citation type="journal article" date="2014" name="Front. Microbiol.">
        <title>High frequency of phylogenetically diverse reductive dehalogenase-homologous genes in deep subseafloor sedimentary metagenomes.</title>
        <authorList>
            <person name="Kawai M."/>
            <person name="Futagami T."/>
            <person name="Toyoda A."/>
            <person name="Takaki Y."/>
            <person name="Nishi S."/>
            <person name="Hori S."/>
            <person name="Arai W."/>
            <person name="Tsubouchi T."/>
            <person name="Morono Y."/>
            <person name="Uchiyama I."/>
            <person name="Ito T."/>
            <person name="Fujiyama A."/>
            <person name="Inagaki F."/>
            <person name="Takami H."/>
        </authorList>
    </citation>
    <scope>NUCLEOTIDE SEQUENCE</scope>
    <source>
        <strain evidence="1">Expedition CK06-06</strain>
    </source>
</reference>
<name>X0UCX4_9ZZZZ</name>
<protein>
    <submittedName>
        <fullName evidence="1">Uncharacterized protein</fullName>
    </submittedName>
</protein>
<dbReference type="InterPro" id="IPR014867">
    <property type="entry name" value="Spore_coat_CotH_CotH2/3/7"/>
</dbReference>
<dbReference type="AlphaFoldDB" id="X0UCX4"/>
<comment type="caution">
    <text evidence="1">The sequence shown here is derived from an EMBL/GenBank/DDBJ whole genome shotgun (WGS) entry which is preliminary data.</text>
</comment>
<gene>
    <name evidence="1" type="ORF">S01H1_30729</name>
</gene>
<proteinExistence type="predicted"/>